<dbReference type="InterPro" id="IPR005829">
    <property type="entry name" value="Sugar_transporter_CS"/>
</dbReference>
<evidence type="ECO:0000313" key="8">
    <source>
        <dbReference type="EMBL" id="CAG9318844.1"/>
    </source>
</evidence>
<dbReference type="InterPro" id="IPR020846">
    <property type="entry name" value="MFS_dom"/>
</dbReference>
<protein>
    <recommendedName>
        <fullName evidence="7">Major facilitator superfamily (MFS) profile domain-containing protein</fullName>
    </recommendedName>
</protein>
<feature type="transmembrane region" description="Helical" evidence="6">
    <location>
        <begin position="179"/>
        <end position="196"/>
    </location>
</feature>
<dbReference type="EMBL" id="CAJZBQ010000021">
    <property type="protein sequence ID" value="CAG9318844.1"/>
    <property type="molecule type" value="Genomic_DNA"/>
</dbReference>
<feature type="transmembrane region" description="Helical" evidence="6">
    <location>
        <begin position="147"/>
        <end position="167"/>
    </location>
</feature>
<dbReference type="PANTHER" id="PTHR23511:SF5">
    <property type="entry name" value="MAJOR FACILITATOR-TYPE TRANSPORTER HXNZ-RELATED"/>
    <property type="match status" value="1"/>
</dbReference>
<evidence type="ECO:0000313" key="9">
    <source>
        <dbReference type="Proteomes" id="UP001162131"/>
    </source>
</evidence>
<dbReference type="GO" id="GO:0022857">
    <property type="term" value="F:transmembrane transporter activity"/>
    <property type="evidence" value="ECO:0007669"/>
    <property type="project" value="InterPro"/>
</dbReference>
<feature type="transmembrane region" description="Helical" evidence="6">
    <location>
        <begin position="89"/>
        <end position="108"/>
    </location>
</feature>
<keyword evidence="9" id="KW-1185">Reference proteome</keyword>
<keyword evidence="3 6" id="KW-0812">Transmembrane</keyword>
<keyword evidence="2" id="KW-0813">Transport</keyword>
<feature type="transmembrane region" description="Helical" evidence="6">
    <location>
        <begin position="114"/>
        <end position="135"/>
    </location>
</feature>
<reference evidence="8" key="1">
    <citation type="submission" date="2021-09" db="EMBL/GenBank/DDBJ databases">
        <authorList>
            <consortium name="AG Swart"/>
            <person name="Singh M."/>
            <person name="Singh A."/>
            <person name="Seah K."/>
            <person name="Emmerich C."/>
        </authorList>
    </citation>
    <scope>NUCLEOTIDE SEQUENCE</scope>
    <source>
        <strain evidence="8">ATCC30299</strain>
    </source>
</reference>
<evidence type="ECO:0000256" key="5">
    <source>
        <dbReference type="ARBA" id="ARBA00023136"/>
    </source>
</evidence>
<feature type="transmembrane region" description="Helical" evidence="6">
    <location>
        <begin position="287"/>
        <end position="311"/>
    </location>
</feature>
<evidence type="ECO:0000256" key="3">
    <source>
        <dbReference type="ARBA" id="ARBA00022692"/>
    </source>
</evidence>
<dbReference type="InterPro" id="IPR005828">
    <property type="entry name" value="MFS_sugar_transport-like"/>
</dbReference>
<feature type="transmembrane region" description="Helical" evidence="6">
    <location>
        <begin position="407"/>
        <end position="432"/>
    </location>
</feature>
<evidence type="ECO:0000256" key="1">
    <source>
        <dbReference type="ARBA" id="ARBA00004141"/>
    </source>
</evidence>
<feature type="transmembrane region" description="Helical" evidence="6">
    <location>
        <begin position="349"/>
        <end position="368"/>
    </location>
</feature>
<comment type="subcellular location">
    <subcellularLocation>
        <location evidence="1">Membrane</location>
        <topology evidence="1">Multi-pass membrane protein</topology>
    </subcellularLocation>
</comment>
<feature type="transmembrane region" description="Helical" evidence="6">
    <location>
        <begin position="374"/>
        <end position="395"/>
    </location>
</feature>
<accession>A0AAU9IWF2</accession>
<sequence>MKNEAAISAALDTMGFGKYQKIVFFQCGLAWFSYQTWMRAQGFIFNDAGTVWDISHLLRGMWSSSLQLGMLFGSLFWGSLANRRGRYYAYRRCVIFGMAFCLVLAFSFNYIFMLIVLLFVGFGIGGELALSGTYFTEFCPPKSRWVLSILSMFMPMGGTFMSLANLIVVDLVDYLDNDWRILVALMLALEIFLSLWRQFLLESPYYLASVGKYEEADEIMRKIAIKNGKEAVYQEHRQSIIERSEPKVEEEHKGGDKEGVKEVLVKKPVNKKSLAYAFSKNYRRPTILLTLINFFLTWGYISLITFLPVLLSNFPSVIASTIILIQAACAIPGNLIGGFLVQTCLGRKFTFVIAMIIAAFLSFMFYWTTGLVETFFVIFMNLFCLLSYGAMYTMLSESYESETRSIASGWCIAWGRLGGALSPFCTGYILDLPDGEDLALQTFAACFAISALCALFLKETRTVKHRDLRESLSKSVLAET</sequence>
<organism evidence="8 9">
    <name type="scientific">Blepharisma stoltei</name>
    <dbReference type="NCBI Taxonomy" id="1481888"/>
    <lineage>
        <taxon>Eukaryota</taxon>
        <taxon>Sar</taxon>
        <taxon>Alveolata</taxon>
        <taxon>Ciliophora</taxon>
        <taxon>Postciliodesmatophora</taxon>
        <taxon>Heterotrichea</taxon>
        <taxon>Heterotrichida</taxon>
        <taxon>Blepharismidae</taxon>
        <taxon>Blepharisma</taxon>
    </lineage>
</organism>
<proteinExistence type="predicted"/>
<dbReference type="SUPFAM" id="SSF103473">
    <property type="entry name" value="MFS general substrate transporter"/>
    <property type="match status" value="1"/>
</dbReference>
<dbReference type="PROSITE" id="PS00217">
    <property type="entry name" value="SUGAR_TRANSPORT_2"/>
    <property type="match status" value="1"/>
</dbReference>
<feature type="domain" description="Major facilitator superfamily (MFS) profile" evidence="7">
    <location>
        <begin position="5"/>
        <end position="462"/>
    </location>
</feature>
<feature type="transmembrane region" description="Helical" evidence="6">
    <location>
        <begin position="317"/>
        <end position="337"/>
    </location>
</feature>
<evidence type="ECO:0000256" key="2">
    <source>
        <dbReference type="ARBA" id="ARBA00022448"/>
    </source>
</evidence>
<evidence type="ECO:0000256" key="6">
    <source>
        <dbReference type="SAM" id="Phobius"/>
    </source>
</evidence>
<dbReference type="Proteomes" id="UP001162131">
    <property type="component" value="Unassembled WGS sequence"/>
</dbReference>
<gene>
    <name evidence="8" type="ORF">BSTOLATCC_MIC22206</name>
</gene>
<evidence type="ECO:0000256" key="4">
    <source>
        <dbReference type="ARBA" id="ARBA00022989"/>
    </source>
</evidence>
<comment type="caution">
    <text evidence="8">The sequence shown here is derived from an EMBL/GenBank/DDBJ whole genome shotgun (WGS) entry which is preliminary data.</text>
</comment>
<feature type="transmembrane region" description="Helical" evidence="6">
    <location>
        <begin position="438"/>
        <end position="457"/>
    </location>
</feature>
<dbReference type="PANTHER" id="PTHR23511">
    <property type="entry name" value="SYNAPTIC VESICLE GLYCOPROTEIN 2"/>
    <property type="match status" value="1"/>
</dbReference>
<evidence type="ECO:0000259" key="7">
    <source>
        <dbReference type="PROSITE" id="PS50850"/>
    </source>
</evidence>
<feature type="transmembrane region" description="Helical" evidence="6">
    <location>
        <begin position="21"/>
        <end position="37"/>
    </location>
</feature>
<dbReference type="AlphaFoldDB" id="A0AAU9IWF2"/>
<dbReference type="GO" id="GO:0016020">
    <property type="term" value="C:membrane"/>
    <property type="evidence" value="ECO:0007669"/>
    <property type="project" value="UniProtKB-SubCell"/>
</dbReference>
<name>A0AAU9IWF2_9CILI</name>
<dbReference type="PROSITE" id="PS50850">
    <property type="entry name" value="MFS"/>
    <property type="match status" value="1"/>
</dbReference>
<keyword evidence="4 6" id="KW-1133">Transmembrane helix</keyword>
<keyword evidence="5 6" id="KW-0472">Membrane</keyword>
<dbReference type="Gene3D" id="1.20.1250.20">
    <property type="entry name" value="MFS general substrate transporter like domains"/>
    <property type="match status" value="1"/>
</dbReference>
<dbReference type="InterPro" id="IPR036259">
    <property type="entry name" value="MFS_trans_sf"/>
</dbReference>
<feature type="transmembrane region" description="Helical" evidence="6">
    <location>
        <begin position="57"/>
        <end position="77"/>
    </location>
</feature>
<dbReference type="Pfam" id="PF00083">
    <property type="entry name" value="Sugar_tr"/>
    <property type="match status" value="1"/>
</dbReference>